<evidence type="ECO:0000313" key="2">
    <source>
        <dbReference type="EMBL" id="KIG11923.1"/>
    </source>
</evidence>
<feature type="region of interest" description="Disordered" evidence="1">
    <location>
        <begin position="1"/>
        <end position="21"/>
    </location>
</feature>
<gene>
    <name evidence="2" type="ORF">DB30_02281</name>
</gene>
<sequence>MASERRGPGLGLSDPRRPGATQRDMRIGLGAACWCSLFDAAGFLI</sequence>
<proteinExistence type="predicted"/>
<protein>
    <submittedName>
        <fullName evidence="2">Uncharacterized protein</fullName>
    </submittedName>
</protein>
<dbReference type="Proteomes" id="UP000031599">
    <property type="component" value="Unassembled WGS sequence"/>
</dbReference>
<accession>A0A0C1ZM18</accession>
<organism evidence="2 3">
    <name type="scientific">Enhygromyxa salina</name>
    <dbReference type="NCBI Taxonomy" id="215803"/>
    <lineage>
        <taxon>Bacteria</taxon>
        <taxon>Pseudomonadati</taxon>
        <taxon>Myxococcota</taxon>
        <taxon>Polyangia</taxon>
        <taxon>Nannocystales</taxon>
        <taxon>Nannocystaceae</taxon>
        <taxon>Enhygromyxa</taxon>
    </lineage>
</organism>
<comment type="caution">
    <text evidence="2">The sequence shown here is derived from an EMBL/GenBank/DDBJ whole genome shotgun (WGS) entry which is preliminary data.</text>
</comment>
<dbReference type="AlphaFoldDB" id="A0A0C1ZM18"/>
<reference evidence="2 3" key="1">
    <citation type="submission" date="2014-12" db="EMBL/GenBank/DDBJ databases">
        <title>Genome assembly of Enhygromyxa salina DSM 15201.</title>
        <authorList>
            <person name="Sharma G."/>
            <person name="Subramanian S."/>
        </authorList>
    </citation>
    <scope>NUCLEOTIDE SEQUENCE [LARGE SCALE GENOMIC DNA]</scope>
    <source>
        <strain evidence="2 3">DSM 15201</strain>
    </source>
</reference>
<evidence type="ECO:0000256" key="1">
    <source>
        <dbReference type="SAM" id="MobiDB-lite"/>
    </source>
</evidence>
<evidence type="ECO:0000313" key="3">
    <source>
        <dbReference type="Proteomes" id="UP000031599"/>
    </source>
</evidence>
<name>A0A0C1ZM18_9BACT</name>
<dbReference type="EMBL" id="JMCC02000164">
    <property type="protein sequence ID" value="KIG11923.1"/>
    <property type="molecule type" value="Genomic_DNA"/>
</dbReference>